<feature type="binding site" evidence="4">
    <location>
        <position position="125"/>
    </location>
    <ligand>
        <name>NAD(+)</name>
        <dbReference type="ChEBI" id="CHEBI:57540"/>
    </ligand>
</feature>
<dbReference type="AlphaFoldDB" id="A0A2T4ZBX5"/>
<protein>
    <submittedName>
        <fullName evidence="6">Putative oxidoreductase</fullName>
    </submittedName>
</protein>
<comment type="cofactor">
    <cofactor evidence="3">
        <name>Zn(2+)</name>
        <dbReference type="ChEBI" id="CHEBI:29105"/>
    </cofactor>
    <text evidence="3">Binds 1 zinc ion per subunit.</text>
</comment>
<keyword evidence="2" id="KW-0560">Oxidoreductase</keyword>
<dbReference type="GO" id="GO:0016614">
    <property type="term" value="F:oxidoreductase activity, acting on CH-OH group of donors"/>
    <property type="evidence" value="ECO:0007669"/>
    <property type="project" value="InterPro"/>
</dbReference>
<dbReference type="Gene3D" id="3.40.50.1970">
    <property type="match status" value="1"/>
</dbReference>
<organism evidence="6 7">
    <name type="scientific">Desmospora activa DSM 45169</name>
    <dbReference type="NCBI Taxonomy" id="1121389"/>
    <lineage>
        <taxon>Bacteria</taxon>
        <taxon>Bacillati</taxon>
        <taxon>Bacillota</taxon>
        <taxon>Bacilli</taxon>
        <taxon>Bacillales</taxon>
        <taxon>Thermoactinomycetaceae</taxon>
        <taxon>Desmospora</taxon>
    </lineage>
</organism>
<dbReference type="InterPro" id="IPR001670">
    <property type="entry name" value="ADH_Fe/GldA"/>
</dbReference>
<comment type="caution">
    <text evidence="6">The sequence shown here is derived from an EMBL/GenBank/DDBJ whole genome shotgun (WGS) entry which is preliminary data.</text>
</comment>
<keyword evidence="3" id="KW-0862">Zinc</keyword>
<keyword evidence="7" id="KW-1185">Reference proteome</keyword>
<sequence>MIPVRPGPDHYLHENGVLDRLESLWEERGWRRGALIHGEPSWEAAHPYLPPTILDRCKEVPYRGKCTDQEVKRLVQQISAAQTDIIIGVGGGKGMDITKAVANQIGLPHLLIPTFPATCAAYTPLSVYYDESGSFIRYDIHPHAPTAVWVEPEILVRAPLTGLRAGIGDTLAKWYEAEVLATSLDHPPVPVRMGLKAALLCREVLLADGEEALHTAKQQQVTPAFQRVVDAILVLGGTVGGFAERYGRTAAAHSVHNGLTRLPTTDRWLHGDKVAYGILVQLALLQQEQEIKRLLPFYHNVGLPSSLTELGLDPTDHDQLLTLAQATLAPEESIHLMDDNVTVEDLIDAFQRLEPLTNAIREETTQ</sequence>
<evidence type="ECO:0000256" key="2">
    <source>
        <dbReference type="ARBA" id="ARBA00023002"/>
    </source>
</evidence>
<dbReference type="SUPFAM" id="SSF56796">
    <property type="entry name" value="Dehydroquinate synthase-like"/>
    <property type="match status" value="1"/>
</dbReference>
<evidence type="ECO:0000256" key="3">
    <source>
        <dbReference type="PIRSR" id="PIRSR000112-1"/>
    </source>
</evidence>
<feature type="binding site" evidence="4">
    <location>
        <begin position="92"/>
        <end position="96"/>
    </location>
    <ligand>
        <name>NAD(+)</name>
        <dbReference type="ChEBI" id="CHEBI:57540"/>
    </ligand>
</feature>
<dbReference type="RefSeq" id="WP_170105350.1">
    <property type="nucleotide sequence ID" value="NZ_PZZP01000001.1"/>
</dbReference>
<feature type="binding site" evidence="3">
    <location>
        <position position="169"/>
    </location>
    <ligand>
        <name>glycerol</name>
        <dbReference type="ChEBI" id="CHEBI:17754"/>
    </ligand>
</feature>
<feature type="binding site" evidence="3">
    <location>
        <position position="270"/>
    </location>
    <ligand>
        <name>glycerol</name>
        <dbReference type="ChEBI" id="CHEBI:17754"/>
    </ligand>
</feature>
<feature type="domain" description="Alcohol dehydrogenase iron-type/glycerol dehydrogenase GldA" evidence="5">
    <location>
        <begin position="8"/>
        <end position="141"/>
    </location>
</feature>
<dbReference type="Gene3D" id="1.20.1090.10">
    <property type="entry name" value="Dehydroquinate synthase-like - alpha domain"/>
    <property type="match status" value="1"/>
</dbReference>
<dbReference type="Proteomes" id="UP000241639">
    <property type="component" value="Unassembled WGS sequence"/>
</dbReference>
<feature type="binding site" evidence="4">
    <location>
        <position position="129"/>
    </location>
    <ligand>
        <name>NAD(+)</name>
        <dbReference type="ChEBI" id="CHEBI:57540"/>
    </ligand>
</feature>
<gene>
    <name evidence="6" type="ORF">C8J48_2005</name>
</gene>
<name>A0A2T4ZBX5_9BACL</name>
<evidence type="ECO:0000256" key="1">
    <source>
        <dbReference type="ARBA" id="ARBA00022723"/>
    </source>
</evidence>
<dbReference type="Pfam" id="PF00465">
    <property type="entry name" value="Fe-ADH"/>
    <property type="match status" value="1"/>
</dbReference>
<dbReference type="PANTHER" id="PTHR43616">
    <property type="entry name" value="GLYCEROL DEHYDROGENASE"/>
    <property type="match status" value="1"/>
</dbReference>
<dbReference type="GO" id="GO:0046872">
    <property type="term" value="F:metal ion binding"/>
    <property type="evidence" value="ECO:0007669"/>
    <property type="project" value="UniProtKB-KW"/>
</dbReference>
<evidence type="ECO:0000259" key="5">
    <source>
        <dbReference type="Pfam" id="PF00465"/>
    </source>
</evidence>
<keyword evidence="4" id="KW-0520">NAD</keyword>
<feature type="binding site" evidence="3">
    <location>
        <position position="253"/>
    </location>
    <ligand>
        <name>glycerol</name>
        <dbReference type="ChEBI" id="CHEBI:17754"/>
    </ligand>
</feature>
<feature type="binding site" evidence="4">
    <location>
        <position position="123"/>
    </location>
    <ligand>
        <name>NAD(+)</name>
        <dbReference type="ChEBI" id="CHEBI:57540"/>
    </ligand>
</feature>
<dbReference type="CDD" id="cd08172">
    <property type="entry name" value="GlyDH-like"/>
    <property type="match status" value="1"/>
</dbReference>
<evidence type="ECO:0000313" key="6">
    <source>
        <dbReference type="EMBL" id="PTM59388.1"/>
    </source>
</evidence>
<dbReference type="InterPro" id="IPR016205">
    <property type="entry name" value="Glycerol_DH"/>
</dbReference>
<evidence type="ECO:0000256" key="4">
    <source>
        <dbReference type="PIRSR" id="PIRSR000112-3"/>
    </source>
</evidence>
<reference evidence="6 7" key="1">
    <citation type="submission" date="2018-04" db="EMBL/GenBank/DDBJ databases">
        <title>Genomic Encyclopedia of Archaeal and Bacterial Type Strains, Phase II (KMG-II): from individual species to whole genera.</title>
        <authorList>
            <person name="Goeker M."/>
        </authorList>
    </citation>
    <scope>NUCLEOTIDE SEQUENCE [LARGE SCALE GENOMIC DNA]</scope>
    <source>
        <strain evidence="6 7">DSM 45169</strain>
    </source>
</reference>
<dbReference type="EMBL" id="PZZP01000001">
    <property type="protein sequence ID" value="PTM59388.1"/>
    <property type="molecule type" value="Genomic_DNA"/>
</dbReference>
<accession>A0A2T4ZBX5</accession>
<keyword evidence="1 3" id="KW-0479">Metal-binding</keyword>
<proteinExistence type="predicted"/>
<dbReference type="PIRSF" id="PIRSF000112">
    <property type="entry name" value="Glycerol_dehydrogenase"/>
    <property type="match status" value="1"/>
</dbReference>
<dbReference type="PANTHER" id="PTHR43616:SF3">
    <property type="entry name" value="HYDROXYCARBOXYLATE DEHYDROGENASE A"/>
    <property type="match status" value="1"/>
</dbReference>
<evidence type="ECO:0000313" key="7">
    <source>
        <dbReference type="Proteomes" id="UP000241639"/>
    </source>
</evidence>